<dbReference type="EMBL" id="WEGH01000003">
    <property type="protein sequence ID" value="MQY07570.1"/>
    <property type="molecule type" value="Genomic_DNA"/>
</dbReference>
<proteinExistence type="predicted"/>
<accession>A0A7K0C2C5</accession>
<protein>
    <recommendedName>
        <fullName evidence="1">DUF397 domain-containing protein</fullName>
    </recommendedName>
</protein>
<evidence type="ECO:0000259" key="1">
    <source>
        <dbReference type="Pfam" id="PF04149"/>
    </source>
</evidence>
<feature type="domain" description="DUF397" evidence="1">
    <location>
        <begin position="11"/>
        <end position="63"/>
    </location>
</feature>
<keyword evidence="3" id="KW-1185">Reference proteome</keyword>
<dbReference type="InterPro" id="IPR007278">
    <property type="entry name" value="DUF397"/>
</dbReference>
<dbReference type="Pfam" id="PF04149">
    <property type="entry name" value="DUF397"/>
    <property type="match status" value="1"/>
</dbReference>
<reference evidence="2 3" key="1">
    <citation type="submission" date="2019-10" db="EMBL/GenBank/DDBJ databases">
        <title>Actinomadura rubteroloni sp. nov. and Actinomadura macrotermitis sp. nov., isolated from the gut of fungus growing-termite Macrotermes natalensis.</title>
        <authorList>
            <person name="Benndorf R."/>
            <person name="Martin K."/>
            <person name="Kuefner M."/>
            <person name="De Beer W."/>
            <person name="Kaster A.-K."/>
            <person name="Vollmers J."/>
            <person name="Poulsen M."/>
            <person name="Beemelmanns C."/>
        </authorList>
    </citation>
    <scope>NUCLEOTIDE SEQUENCE [LARGE SCALE GENOMIC DNA]</scope>
    <source>
        <strain evidence="2 3">RB68</strain>
    </source>
</reference>
<dbReference type="OrthoDB" id="3481131at2"/>
<sequence>MRVGNASARPWIKSSRCASNTACVEVSRLAAERVGVRASGPGAPSAVLTFGPRAWGRFLNRVKAGELDL</sequence>
<evidence type="ECO:0000313" key="2">
    <source>
        <dbReference type="EMBL" id="MQY07570.1"/>
    </source>
</evidence>
<dbReference type="AlphaFoldDB" id="A0A7K0C2C5"/>
<organism evidence="2 3">
    <name type="scientific">Actinomadura macrotermitis</name>
    <dbReference type="NCBI Taxonomy" id="2585200"/>
    <lineage>
        <taxon>Bacteria</taxon>
        <taxon>Bacillati</taxon>
        <taxon>Actinomycetota</taxon>
        <taxon>Actinomycetes</taxon>
        <taxon>Streptosporangiales</taxon>
        <taxon>Thermomonosporaceae</taxon>
        <taxon>Actinomadura</taxon>
    </lineage>
</organism>
<dbReference type="Proteomes" id="UP000487268">
    <property type="component" value="Unassembled WGS sequence"/>
</dbReference>
<evidence type="ECO:0000313" key="3">
    <source>
        <dbReference type="Proteomes" id="UP000487268"/>
    </source>
</evidence>
<gene>
    <name evidence="2" type="ORF">ACRB68_56710</name>
</gene>
<name>A0A7K0C2C5_9ACTN</name>
<comment type="caution">
    <text evidence="2">The sequence shown here is derived from an EMBL/GenBank/DDBJ whole genome shotgun (WGS) entry which is preliminary data.</text>
</comment>
<dbReference type="RefSeq" id="WP_153537423.1">
    <property type="nucleotide sequence ID" value="NZ_WEGH01000003.1"/>
</dbReference>